<dbReference type="EMBL" id="OW240912">
    <property type="protein sequence ID" value="CAH2218932.1"/>
    <property type="molecule type" value="Genomic_DNA"/>
</dbReference>
<dbReference type="InterPro" id="IPR040760">
    <property type="entry name" value="Tex55"/>
</dbReference>
<dbReference type="Pfam" id="PF17819">
    <property type="entry name" value="Tex55"/>
    <property type="match status" value="1"/>
</dbReference>
<dbReference type="PANTHER" id="PTHR47110:SF3">
    <property type="entry name" value="TESTIS-SPECIFIC EXPRESSED PROTEIN 55-LIKE"/>
    <property type="match status" value="1"/>
</dbReference>
<evidence type="ECO:0000313" key="3">
    <source>
        <dbReference type="Proteomes" id="UP001295444"/>
    </source>
</evidence>
<evidence type="ECO:0000313" key="2">
    <source>
        <dbReference type="EMBL" id="CAH2218932.1"/>
    </source>
</evidence>
<feature type="region of interest" description="Disordered" evidence="1">
    <location>
        <begin position="136"/>
        <end position="165"/>
    </location>
</feature>
<feature type="compositionally biased region" description="Polar residues" evidence="1">
    <location>
        <begin position="146"/>
        <end position="159"/>
    </location>
</feature>
<sequence>MDQGKGSPSSATPDTEKEVLISERTDKGESLILSSEQDIVQSHPQAETEDPLHLQEGATVPQRQESGIESLQIPEENAAHHTTDIGHIPPQDEGDKSSGSHTVVNTVSVNHEDITTLSGPQEEDIVPSIYNVLTSLTQEEGHAPSLSHSDSEGTSQSEVQEGGITVHDNTAYLIPPEETTVPVMPSEVDNTQSIHLDNATAVPLPAEDGLGSISSTEKETSPAVQHEEVHVELRSTSSPDHLEVSATLSEQINEKLPFEHLQNNMEVPLITEQPPLEEDDTAQPPESPKEQASLSSHPVDLLLMNLQDAASSVETPEKGVDVSKVLITEVLQTTSNRQPAIPVYEDPFERSLKYMEKHNILQLFQEITEDLVFEKPEDPLEFMLEKVQSMISSKKDQ</sequence>
<feature type="compositionally biased region" description="Basic and acidic residues" evidence="1">
    <location>
        <begin position="216"/>
        <end position="233"/>
    </location>
</feature>
<reference evidence="2" key="1">
    <citation type="submission" date="2022-03" db="EMBL/GenBank/DDBJ databases">
        <authorList>
            <person name="Alioto T."/>
            <person name="Alioto T."/>
            <person name="Gomez Garrido J."/>
        </authorList>
    </citation>
    <scope>NUCLEOTIDE SEQUENCE</scope>
</reference>
<accession>A0AAD1VJ98</accession>
<dbReference type="InterPro" id="IPR048377">
    <property type="entry name" value="TEX55_DD"/>
</dbReference>
<dbReference type="Proteomes" id="UP001295444">
    <property type="component" value="Chromosome 01"/>
</dbReference>
<keyword evidence="3" id="KW-1185">Reference proteome</keyword>
<dbReference type="PANTHER" id="PTHR47110">
    <property type="entry name" value="TESTIS-SPECIFIC EXPRESSED PROTEIN 55"/>
    <property type="match status" value="1"/>
</dbReference>
<feature type="compositionally biased region" description="Polar residues" evidence="1">
    <location>
        <begin position="32"/>
        <end position="45"/>
    </location>
</feature>
<proteinExistence type="predicted"/>
<gene>
    <name evidence="2" type="ORF">PECUL_23A023218</name>
</gene>
<dbReference type="AlphaFoldDB" id="A0AAD1VJ98"/>
<feature type="compositionally biased region" description="Polar residues" evidence="1">
    <location>
        <begin position="1"/>
        <end position="13"/>
    </location>
</feature>
<dbReference type="CDD" id="cd22975">
    <property type="entry name" value="DD_TEX55"/>
    <property type="match status" value="1"/>
</dbReference>
<feature type="region of interest" description="Disordered" evidence="1">
    <location>
        <begin position="203"/>
        <end position="241"/>
    </location>
</feature>
<feature type="compositionally biased region" description="Basic and acidic residues" evidence="1">
    <location>
        <begin position="14"/>
        <end position="29"/>
    </location>
</feature>
<dbReference type="SUPFAM" id="SSF47391">
    <property type="entry name" value="Dimerization-anchoring domain of cAMP-dependent PK regulatory subunit"/>
    <property type="match status" value="1"/>
</dbReference>
<feature type="region of interest" description="Disordered" evidence="1">
    <location>
        <begin position="275"/>
        <end position="295"/>
    </location>
</feature>
<feature type="region of interest" description="Disordered" evidence="1">
    <location>
        <begin position="1"/>
        <end position="103"/>
    </location>
</feature>
<protein>
    <submittedName>
        <fullName evidence="2">Uncharacterized protein</fullName>
    </submittedName>
</protein>
<dbReference type="Gene3D" id="1.20.890.10">
    <property type="entry name" value="cAMP-dependent protein kinase regulatory subunit, dimerization-anchoring domain"/>
    <property type="match status" value="1"/>
</dbReference>
<name>A0AAD1VJ98_PELCU</name>
<organism evidence="2 3">
    <name type="scientific">Pelobates cultripes</name>
    <name type="common">Western spadefoot toad</name>
    <dbReference type="NCBI Taxonomy" id="61616"/>
    <lineage>
        <taxon>Eukaryota</taxon>
        <taxon>Metazoa</taxon>
        <taxon>Chordata</taxon>
        <taxon>Craniata</taxon>
        <taxon>Vertebrata</taxon>
        <taxon>Euteleostomi</taxon>
        <taxon>Amphibia</taxon>
        <taxon>Batrachia</taxon>
        <taxon>Anura</taxon>
        <taxon>Pelobatoidea</taxon>
        <taxon>Pelobatidae</taxon>
        <taxon>Pelobates</taxon>
    </lineage>
</organism>
<evidence type="ECO:0000256" key="1">
    <source>
        <dbReference type="SAM" id="MobiDB-lite"/>
    </source>
</evidence>